<dbReference type="AlphaFoldDB" id="A0AAD7MKB7"/>
<comment type="caution">
    <text evidence="2">The sequence shown here is derived from an EMBL/GenBank/DDBJ whole genome shotgun (WGS) entry which is preliminary data.</text>
</comment>
<sequence>MTLHPSPELGYCGPLAREQLIVTIHKAVFATVRGTQGVNVHVGDRLAPLSSPSPAPTNSTSPYLRFPSAEPLNWHRSSKKQSERKRTKNKYTNGALHVTTVALCVDSAHRGAPYITHYCASQGGFCVDALPRVARVARRAKVPPRYTVDASGRVSRISSPRAMSKPAGRTRPHPHGSTKIRRLAQALSPIYIPIYINPHGRHHFPLYVSRLPPTLRLM</sequence>
<keyword evidence="3" id="KW-1185">Reference proteome</keyword>
<organism evidence="2 3">
    <name type="scientific">Mycena metata</name>
    <dbReference type="NCBI Taxonomy" id="1033252"/>
    <lineage>
        <taxon>Eukaryota</taxon>
        <taxon>Fungi</taxon>
        <taxon>Dikarya</taxon>
        <taxon>Basidiomycota</taxon>
        <taxon>Agaricomycotina</taxon>
        <taxon>Agaricomycetes</taxon>
        <taxon>Agaricomycetidae</taxon>
        <taxon>Agaricales</taxon>
        <taxon>Marasmiineae</taxon>
        <taxon>Mycenaceae</taxon>
        <taxon>Mycena</taxon>
    </lineage>
</organism>
<proteinExistence type="predicted"/>
<name>A0AAD7MKB7_9AGAR</name>
<feature type="region of interest" description="Disordered" evidence="1">
    <location>
        <begin position="47"/>
        <end position="89"/>
    </location>
</feature>
<feature type="region of interest" description="Disordered" evidence="1">
    <location>
        <begin position="151"/>
        <end position="178"/>
    </location>
</feature>
<feature type="compositionally biased region" description="Basic residues" evidence="1">
    <location>
        <begin position="76"/>
        <end position="89"/>
    </location>
</feature>
<feature type="compositionally biased region" description="Low complexity" evidence="1">
    <location>
        <begin position="47"/>
        <end position="62"/>
    </location>
</feature>
<evidence type="ECO:0000313" key="2">
    <source>
        <dbReference type="EMBL" id="KAJ7720351.1"/>
    </source>
</evidence>
<feature type="compositionally biased region" description="Basic residues" evidence="1">
    <location>
        <begin position="168"/>
        <end position="178"/>
    </location>
</feature>
<gene>
    <name evidence="2" type="ORF">B0H16DRAFT_1699992</name>
</gene>
<evidence type="ECO:0000313" key="3">
    <source>
        <dbReference type="Proteomes" id="UP001215598"/>
    </source>
</evidence>
<accession>A0AAD7MKB7</accession>
<protein>
    <submittedName>
        <fullName evidence="2">Uncharacterized protein</fullName>
    </submittedName>
</protein>
<dbReference type="Proteomes" id="UP001215598">
    <property type="component" value="Unassembled WGS sequence"/>
</dbReference>
<reference evidence="2" key="1">
    <citation type="submission" date="2023-03" db="EMBL/GenBank/DDBJ databases">
        <title>Massive genome expansion in bonnet fungi (Mycena s.s.) driven by repeated elements and novel gene families across ecological guilds.</title>
        <authorList>
            <consortium name="Lawrence Berkeley National Laboratory"/>
            <person name="Harder C.B."/>
            <person name="Miyauchi S."/>
            <person name="Viragh M."/>
            <person name="Kuo A."/>
            <person name="Thoen E."/>
            <person name="Andreopoulos B."/>
            <person name="Lu D."/>
            <person name="Skrede I."/>
            <person name="Drula E."/>
            <person name="Henrissat B."/>
            <person name="Morin E."/>
            <person name="Kohler A."/>
            <person name="Barry K."/>
            <person name="LaButti K."/>
            <person name="Morin E."/>
            <person name="Salamov A."/>
            <person name="Lipzen A."/>
            <person name="Mereny Z."/>
            <person name="Hegedus B."/>
            <person name="Baldrian P."/>
            <person name="Stursova M."/>
            <person name="Weitz H."/>
            <person name="Taylor A."/>
            <person name="Grigoriev I.V."/>
            <person name="Nagy L.G."/>
            <person name="Martin F."/>
            <person name="Kauserud H."/>
        </authorList>
    </citation>
    <scope>NUCLEOTIDE SEQUENCE</scope>
    <source>
        <strain evidence="2">CBHHK182m</strain>
    </source>
</reference>
<dbReference type="EMBL" id="JARKIB010000241">
    <property type="protein sequence ID" value="KAJ7720351.1"/>
    <property type="molecule type" value="Genomic_DNA"/>
</dbReference>
<evidence type="ECO:0000256" key="1">
    <source>
        <dbReference type="SAM" id="MobiDB-lite"/>
    </source>
</evidence>